<evidence type="ECO:0000313" key="3">
    <source>
        <dbReference type="Proteomes" id="UP000258613"/>
    </source>
</evidence>
<protein>
    <recommendedName>
        <fullName evidence="1">DUF8158 domain-containing protein</fullName>
    </recommendedName>
</protein>
<geneLocation type="plasmid" evidence="3">
    <name>paarc-mg-01</name>
</geneLocation>
<accession>A0A346PK86</accession>
<proteinExistence type="predicted"/>
<organism evidence="2 3">
    <name type="scientific">Natrarchaeobaculum sulfurireducens</name>
    <dbReference type="NCBI Taxonomy" id="2044521"/>
    <lineage>
        <taxon>Archaea</taxon>
        <taxon>Methanobacteriati</taxon>
        <taxon>Methanobacteriota</taxon>
        <taxon>Stenosarchaea group</taxon>
        <taxon>Halobacteria</taxon>
        <taxon>Halobacteriales</taxon>
        <taxon>Natrialbaceae</taxon>
        <taxon>Natrarchaeobaculum</taxon>
    </lineage>
</organism>
<sequence>MLLMTGSGALYDVRERTGNPEHASIDEVVELVFERAQNPREDHQDAHFDASMATAVDRYGTEPVRTVIRRVLVDHYPFRTATADLEMRNIDGVQIGTAAGWFLDELNAQQGD</sequence>
<dbReference type="InterPro" id="IPR058471">
    <property type="entry name" value="DUF8158"/>
</dbReference>
<reference evidence="2 3" key="1">
    <citation type="submission" date="2018-02" db="EMBL/GenBank/DDBJ databases">
        <title>Phenotypic and genomic properties of facultatively anaerobic sulfur-reducing natronoarchaea from hypersaline soda lakes.</title>
        <authorList>
            <person name="Sorokin D.Y."/>
            <person name="Kublanov I.V."/>
            <person name="Roman P."/>
            <person name="Sinninghe Damste J.S."/>
            <person name="Golyshin P.N."/>
            <person name="Rojo D."/>
            <person name="Ciordia S."/>
            <person name="Mena M.D.C."/>
            <person name="Ferrer M."/>
            <person name="Messina E."/>
            <person name="Smedile F."/>
            <person name="La Spada G."/>
            <person name="La Cono V."/>
            <person name="Yakimov M.M."/>
        </authorList>
    </citation>
    <scope>NUCLEOTIDE SEQUENCE [LARGE SCALE GENOMIC DNA]</scope>
    <source>
        <strain evidence="2 3">AArc-Mg</strain>
        <plasmid evidence="3">paarc-mg-01</plasmid>
    </source>
</reference>
<dbReference type="EMBL" id="CP027032">
    <property type="protein sequence ID" value="AXR79931.1"/>
    <property type="molecule type" value="Genomic_DNA"/>
</dbReference>
<dbReference type="AlphaFoldDB" id="A0A346PK86"/>
<dbReference type="KEGG" id="nag:AArcMg_4106"/>
<dbReference type="Pfam" id="PF26488">
    <property type="entry name" value="DUF8158"/>
    <property type="match status" value="1"/>
</dbReference>
<evidence type="ECO:0000259" key="1">
    <source>
        <dbReference type="Pfam" id="PF26488"/>
    </source>
</evidence>
<evidence type="ECO:0000313" key="2">
    <source>
        <dbReference type="EMBL" id="AXR79931.1"/>
    </source>
</evidence>
<name>A0A346PK86_9EURY</name>
<dbReference type="Proteomes" id="UP000258613">
    <property type="component" value="Plasmid pAArc-Mg-01"/>
</dbReference>
<feature type="domain" description="DUF8158" evidence="1">
    <location>
        <begin position="4"/>
        <end position="111"/>
    </location>
</feature>
<keyword evidence="2" id="KW-0614">Plasmid</keyword>
<keyword evidence="3" id="KW-1185">Reference proteome</keyword>
<gene>
    <name evidence="2" type="ORF">AArcMg_4106</name>
</gene>